<proteinExistence type="predicted"/>
<evidence type="ECO:0000313" key="1">
    <source>
        <dbReference type="Proteomes" id="UP000095286"/>
    </source>
</evidence>
<evidence type="ECO:0000313" key="2">
    <source>
        <dbReference type="WBParaSite" id="RSKR_0000364300.1"/>
    </source>
</evidence>
<accession>A0AC35TS95</accession>
<name>A0AC35TS95_9BILA</name>
<sequence length="271" mass="30619">MSRIALFGQISEINDHLYLSGAGVITPEKLKQKKITCVINATTEEPTVYYPGVDVIKIRIEDSPFAVLSSYFDMAADKIKATKDRGHKTLVHCVAGVSRSATLVIVYLMKHERLTLRQAYHFVKSKRPIVRPNVGFWKQMVEYEKRLFGHSSVSMLHTEHCDLPIPDVYINDLRKHVSTKIEESRRKPLTNFSDYAKRRGYSASVGNSIGGRRGTSPALSSQYNSSHNFASPFHQTNSFGLVSPAQNRRARQENIFGSIYNSGRSLFYPAF</sequence>
<reference evidence="2" key="1">
    <citation type="submission" date="2016-11" db="UniProtKB">
        <authorList>
            <consortium name="WormBaseParasite"/>
        </authorList>
    </citation>
    <scope>IDENTIFICATION</scope>
    <source>
        <strain evidence="2">KR3021</strain>
    </source>
</reference>
<dbReference type="Proteomes" id="UP000095286">
    <property type="component" value="Unplaced"/>
</dbReference>
<dbReference type="WBParaSite" id="RSKR_0000364300.1">
    <property type="protein sequence ID" value="RSKR_0000364300.1"/>
    <property type="gene ID" value="RSKR_0000364300"/>
</dbReference>
<protein>
    <submittedName>
        <fullName evidence="2">Protein-tyrosine-phosphatase</fullName>
    </submittedName>
</protein>
<organism evidence="1 2">
    <name type="scientific">Rhabditophanes sp. KR3021</name>
    <dbReference type="NCBI Taxonomy" id="114890"/>
    <lineage>
        <taxon>Eukaryota</taxon>
        <taxon>Metazoa</taxon>
        <taxon>Ecdysozoa</taxon>
        <taxon>Nematoda</taxon>
        <taxon>Chromadorea</taxon>
        <taxon>Rhabditida</taxon>
        <taxon>Tylenchina</taxon>
        <taxon>Panagrolaimomorpha</taxon>
        <taxon>Strongyloidoidea</taxon>
        <taxon>Alloionematidae</taxon>
        <taxon>Rhabditophanes</taxon>
    </lineage>
</organism>